<keyword evidence="3" id="KW-1185">Reference proteome</keyword>
<comment type="caution">
    <text evidence="2">The sequence shown here is derived from an EMBL/GenBank/DDBJ whole genome shotgun (WGS) entry which is preliminary data.</text>
</comment>
<evidence type="ECO:0000313" key="2">
    <source>
        <dbReference type="EMBL" id="CAA0815050.1"/>
    </source>
</evidence>
<accession>A0A9N7R7D7</accession>
<dbReference type="EMBL" id="CACSLK010012233">
    <property type="protein sequence ID" value="CAA0815050.1"/>
    <property type="molecule type" value="Genomic_DNA"/>
</dbReference>
<evidence type="ECO:0000313" key="3">
    <source>
        <dbReference type="Proteomes" id="UP001153555"/>
    </source>
</evidence>
<reference evidence="2" key="1">
    <citation type="submission" date="2019-12" db="EMBL/GenBank/DDBJ databases">
        <authorList>
            <person name="Scholes J."/>
        </authorList>
    </citation>
    <scope>NUCLEOTIDE SEQUENCE</scope>
</reference>
<dbReference type="Proteomes" id="UP001153555">
    <property type="component" value="Unassembled WGS sequence"/>
</dbReference>
<feature type="non-terminal residue" evidence="2">
    <location>
        <position position="82"/>
    </location>
</feature>
<gene>
    <name evidence="2" type="ORF">SHERM_15202</name>
</gene>
<feature type="compositionally biased region" description="Basic and acidic residues" evidence="1">
    <location>
        <begin position="70"/>
        <end position="82"/>
    </location>
</feature>
<organism evidence="2 3">
    <name type="scientific">Striga hermonthica</name>
    <name type="common">Purple witchweed</name>
    <name type="synonym">Buchnera hermonthica</name>
    <dbReference type="NCBI Taxonomy" id="68872"/>
    <lineage>
        <taxon>Eukaryota</taxon>
        <taxon>Viridiplantae</taxon>
        <taxon>Streptophyta</taxon>
        <taxon>Embryophyta</taxon>
        <taxon>Tracheophyta</taxon>
        <taxon>Spermatophyta</taxon>
        <taxon>Magnoliopsida</taxon>
        <taxon>eudicotyledons</taxon>
        <taxon>Gunneridae</taxon>
        <taxon>Pentapetalae</taxon>
        <taxon>asterids</taxon>
        <taxon>lamiids</taxon>
        <taxon>Lamiales</taxon>
        <taxon>Orobanchaceae</taxon>
        <taxon>Buchnereae</taxon>
        <taxon>Striga</taxon>
    </lineage>
</organism>
<feature type="non-terminal residue" evidence="2">
    <location>
        <position position="1"/>
    </location>
</feature>
<name>A0A9N7R7D7_STRHE</name>
<feature type="region of interest" description="Disordered" evidence="1">
    <location>
        <begin position="47"/>
        <end position="82"/>
    </location>
</feature>
<protein>
    <submittedName>
        <fullName evidence="2">Uncharacterized protein</fullName>
    </submittedName>
</protein>
<proteinExistence type="predicted"/>
<dbReference type="AlphaFoldDB" id="A0A9N7R7D7"/>
<sequence length="82" mass="9415">LSPTSMIGRSSSGKTGHVVVMPSLSQTRRRMYSKTRRTKNTMRSLRRPRNLPMARAMMPVSRRVRHLKVIPREGGRRGAQKE</sequence>
<evidence type="ECO:0000256" key="1">
    <source>
        <dbReference type="SAM" id="MobiDB-lite"/>
    </source>
</evidence>